<dbReference type="Proteomes" id="UP000076858">
    <property type="component" value="Unassembled WGS sequence"/>
</dbReference>
<dbReference type="Gene3D" id="3.40.395.10">
    <property type="entry name" value="Adenoviral Proteinase, Chain A"/>
    <property type="match status" value="1"/>
</dbReference>
<accession>A0A164G109</accession>
<dbReference type="AlphaFoldDB" id="A0A164G109"/>
<evidence type="ECO:0008006" key="3">
    <source>
        <dbReference type="Google" id="ProtNLM"/>
    </source>
</evidence>
<comment type="caution">
    <text evidence="1">The sequence shown here is derived from an EMBL/GenBank/DDBJ whole genome shotgun (WGS) entry which is preliminary data.</text>
</comment>
<proteinExistence type="predicted"/>
<sequence>MPGIPWNNEHVLSCIYSLFKTPEKEMTYVIMNSQRQNNGYDYGVFAIAYATSLANGGRPRNKIIRSKKVEESPSGMYEGRQIVSIPVFFKKIKKVS</sequence>
<dbReference type="EMBL" id="LRGB01017261">
    <property type="protein sequence ID" value="KZR98389.1"/>
    <property type="molecule type" value="Genomic_DNA"/>
</dbReference>
<protein>
    <recommendedName>
        <fullName evidence="3">Ubiquitin-like protease family profile domain-containing protein</fullName>
    </recommendedName>
</protein>
<evidence type="ECO:0000313" key="2">
    <source>
        <dbReference type="Proteomes" id="UP000076858"/>
    </source>
</evidence>
<keyword evidence="2" id="KW-1185">Reference proteome</keyword>
<dbReference type="InterPro" id="IPR038765">
    <property type="entry name" value="Papain-like_cys_pep_sf"/>
</dbReference>
<gene>
    <name evidence="1" type="ORF">APZ42_006215</name>
</gene>
<dbReference type="SUPFAM" id="SSF54001">
    <property type="entry name" value="Cysteine proteinases"/>
    <property type="match status" value="1"/>
</dbReference>
<organism evidence="1 2">
    <name type="scientific">Daphnia magna</name>
    <dbReference type="NCBI Taxonomy" id="35525"/>
    <lineage>
        <taxon>Eukaryota</taxon>
        <taxon>Metazoa</taxon>
        <taxon>Ecdysozoa</taxon>
        <taxon>Arthropoda</taxon>
        <taxon>Crustacea</taxon>
        <taxon>Branchiopoda</taxon>
        <taxon>Diplostraca</taxon>
        <taxon>Cladocera</taxon>
        <taxon>Anomopoda</taxon>
        <taxon>Daphniidae</taxon>
        <taxon>Daphnia</taxon>
    </lineage>
</organism>
<dbReference type="PANTHER" id="PTHR34718:SF2">
    <property type="entry name" value="PHD-TYPE DOMAIN-CONTAINING PROTEIN"/>
    <property type="match status" value="1"/>
</dbReference>
<evidence type="ECO:0000313" key="1">
    <source>
        <dbReference type="EMBL" id="KZR98389.1"/>
    </source>
</evidence>
<reference evidence="1 2" key="1">
    <citation type="submission" date="2016-03" db="EMBL/GenBank/DDBJ databases">
        <title>EvidentialGene: Evidence-directed Construction of Genes on Genomes.</title>
        <authorList>
            <person name="Gilbert D.G."/>
            <person name="Choi J.-H."/>
            <person name="Mockaitis K."/>
            <person name="Colbourne J."/>
            <person name="Pfrender M."/>
        </authorList>
    </citation>
    <scope>NUCLEOTIDE SEQUENCE [LARGE SCALE GENOMIC DNA]</scope>
    <source>
        <strain evidence="1 2">Xinb3</strain>
        <tissue evidence="1">Complete organism</tissue>
    </source>
</reference>
<dbReference type="PANTHER" id="PTHR34718">
    <property type="entry name" value="PHD-TYPE DOMAIN-CONTAINING PROTEIN"/>
    <property type="match status" value="1"/>
</dbReference>
<name>A0A164G109_9CRUS</name>